<name>A0AAV7QB49_PLEWA</name>
<gene>
    <name evidence="1" type="ORF">NDU88_001888</name>
</gene>
<comment type="caution">
    <text evidence="1">The sequence shown here is derived from an EMBL/GenBank/DDBJ whole genome shotgun (WGS) entry which is preliminary data.</text>
</comment>
<dbReference type="EMBL" id="JANPWB010000010">
    <property type="protein sequence ID" value="KAJ1135448.1"/>
    <property type="molecule type" value="Genomic_DNA"/>
</dbReference>
<protein>
    <submittedName>
        <fullName evidence="1">Uncharacterized protein</fullName>
    </submittedName>
</protein>
<keyword evidence="2" id="KW-1185">Reference proteome</keyword>
<sequence>MSSNRSAFSLKGGRRESCNISRLSIEGSSACREQCCHPCERCGASAQLTSPLQAVEAASEQSSTVHQLTGEWL</sequence>
<dbReference type="Proteomes" id="UP001066276">
    <property type="component" value="Chromosome 6"/>
</dbReference>
<evidence type="ECO:0000313" key="2">
    <source>
        <dbReference type="Proteomes" id="UP001066276"/>
    </source>
</evidence>
<proteinExistence type="predicted"/>
<evidence type="ECO:0000313" key="1">
    <source>
        <dbReference type="EMBL" id="KAJ1135448.1"/>
    </source>
</evidence>
<organism evidence="1 2">
    <name type="scientific">Pleurodeles waltl</name>
    <name type="common">Iberian ribbed newt</name>
    <dbReference type="NCBI Taxonomy" id="8319"/>
    <lineage>
        <taxon>Eukaryota</taxon>
        <taxon>Metazoa</taxon>
        <taxon>Chordata</taxon>
        <taxon>Craniata</taxon>
        <taxon>Vertebrata</taxon>
        <taxon>Euteleostomi</taxon>
        <taxon>Amphibia</taxon>
        <taxon>Batrachia</taxon>
        <taxon>Caudata</taxon>
        <taxon>Salamandroidea</taxon>
        <taxon>Salamandridae</taxon>
        <taxon>Pleurodelinae</taxon>
        <taxon>Pleurodeles</taxon>
    </lineage>
</organism>
<dbReference type="AlphaFoldDB" id="A0AAV7QB49"/>
<accession>A0AAV7QB49</accession>
<reference evidence="1" key="1">
    <citation type="journal article" date="2022" name="bioRxiv">
        <title>Sequencing and chromosome-scale assembly of the giantPleurodeles waltlgenome.</title>
        <authorList>
            <person name="Brown T."/>
            <person name="Elewa A."/>
            <person name="Iarovenko S."/>
            <person name="Subramanian E."/>
            <person name="Araus A.J."/>
            <person name="Petzold A."/>
            <person name="Susuki M."/>
            <person name="Suzuki K.-i.T."/>
            <person name="Hayashi T."/>
            <person name="Toyoda A."/>
            <person name="Oliveira C."/>
            <person name="Osipova E."/>
            <person name="Leigh N.D."/>
            <person name="Simon A."/>
            <person name="Yun M.H."/>
        </authorList>
    </citation>
    <scope>NUCLEOTIDE SEQUENCE</scope>
    <source>
        <strain evidence="1">20211129_DDA</strain>
        <tissue evidence="1">Liver</tissue>
    </source>
</reference>